<feature type="transmembrane region" description="Helical" evidence="1">
    <location>
        <begin position="44"/>
        <end position="69"/>
    </location>
</feature>
<keyword evidence="1" id="KW-0812">Transmembrane</keyword>
<keyword evidence="1" id="KW-1133">Transmembrane helix</keyword>
<feature type="chain" id="PRO_5022238653" evidence="2">
    <location>
        <begin position="21"/>
        <end position="99"/>
    </location>
</feature>
<comment type="caution">
    <text evidence="3">The sequence shown here is derived from an EMBL/GenBank/DDBJ whole genome shotgun (WGS) entry which is preliminary data.</text>
</comment>
<dbReference type="Pfam" id="PF11804">
    <property type="entry name" value="DUF3325"/>
    <property type="match status" value="1"/>
</dbReference>
<accession>A0A556B244</accession>
<keyword evidence="2" id="KW-0732">Signal</keyword>
<evidence type="ECO:0000313" key="3">
    <source>
        <dbReference type="EMBL" id="TSH98835.1"/>
    </source>
</evidence>
<keyword evidence="1" id="KW-0472">Membrane</keyword>
<dbReference type="EMBL" id="VLTJ01000003">
    <property type="protein sequence ID" value="TSH98835.1"/>
    <property type="molecule type" value="Genomic_DNA"/>
</dbReference>
<dbReference type="RefSeq" id="WP_143946373.1">
    <property type="nucleotide sequence ID" value="NZ_BAABMB010000001.1"/>
</dbReference>
<proteinExistence type="predicted"/>
<gene>
    <name evidence="3" type="ORF">FOZ76_01595</name>
</gene>
<dbReference type="Proteomes" id="UP000318405">
    <property type="component" value="Unassembled WGS sequence"/>
</dbReference>
<dbReference type="InterPro" id="IPR021762">
    <property type="entry name" value="DUF3325"/>
</dbReference>
<evidence type="ECO:0000256" key="1">
    <source>
        <dbReference type="SAM" id="Phobius"/>
    </source>
</evidence>
<protein>
    <submittedName>
        <fullName evidence="3">DUF3325 domain-containing protein</fullName>
    </submittedName>
</protein>
<feature type="signal peptide" evidence="2">
    <location>
        <begin position="1"/>
        <end position="20"/>
    </location>
</feature>
<evidence type="ECO:0000313" key="4">
    <source>
        <dbReference type="Proteomes" id="UP000318405"/>
    </source>
</evidence>
<evidence type="ECO:0000256" key="2">
    <source>
        <dbReference type="SAM" id="SignalP"/>
    </source>
</evidence>
<name>A0A556B244_9BURK</name>
<keyword evidence="4" id="KW-1185">Reference proteome</keyword>
<sequence>MTHLVLLLLCIAAFACLALAMERHQCDRFGHALTHGQTRVLRAAGWLLLVVALWLSIAAMGTSFGLVAYSGHTSLAAGLVFLALLALERRTAARQPRRR</sequence>
<reference evidence="3 4" key="1">
    <citation type="submission" date="2019-07" db="EMBL/GenBank/DDBJ databases">
        <title>Qingshengfaniella alkalisoli gen. nov., sp. nov., isolated from saline soil.</title>
        <authorList>
            <person name="Xu L."/>
            <person name="Huang X.-X."/>
            <person name="Sun J.-Q."/>
        </authorList>
    </citation>
    <scope>NUCLEOTIDE SEQUENCE [LARGE SCALE GENOMIC DNA]</scope>
    <source>
        <strain evidence="3 4">DSM 27279</strain>
    </source>
</reference>
<organism evidence="3 4">
    <name type="scientific">Verticiella sediminum</name>
    <dbReference type="NCBI Taxonomy" id="1247510"/>
    <lineage>
        <taxon>Bacteria</taxon>
        <taxon>Pseudomonadati</taxon>
        <taxon>Pseudomonadota</taxon>
        <taxon>Betaproteobacteria</taxon>
        <taxon>Burkholderiales</taxon>
        <taxon>Alcaligenaceae</taxon>
        <taxon>Verticiella</taxon>
    </lineage>
</organism>
<dbReference type="AlphaFoldDB" id="A0A556B244"/>